<dbReference type="SUPFAM" id="SSF141868">
    <property type="entry name" value="EAL domain-like"/>
    <property type="match status" value="1"/>
</dbReference>
<sequence>RATNSIDLPLIAEMVESEGELRVLREMGIKGAMGRLVGAPAPWDEQPS</sequence>
<feature type="domain" description="EAL" evidence="1">
    <location>
        <begin position="1"/>
        <end position="48"/>
    </location>
</feature>
<evidence type="ECO:0000259" key="1">
    <source>
        <dbReference type="PROSITE" id="PS50883"/>
    </source>
</evidence>
<protein>
    <submittedName>
        <fullName evidence="2">EAL domain-containing protein</fullName>
    </submittedName>
</protein>
<accession>A0A1G9I440</accession>
<dbReference type="PROSITE" id="PS50883">
    <property type="entry name" value="EAL"/>
    <property type="match status" value="1"/>
</dbReference>
<proteinExistence type="predicted"/>
<dbReference type="InterPro" id="IPR001633">
    <property type="entry name" value="EAL_dom"/>
</dbReference>
<organism evidence="2 3">
    <name type="scientific">Pseudomonas delhiensis</name>
    <dbReference type="NCBI Taxonomy" id="366289"/>
    <lineage>
        <taxon>Bacteria</taxon>
        <taxon>Pseudomonadati</taxon>
        <taxon>Pseudomonadota</taxon>
        <taxon>Gammaproteobacteria</taxon>
        <taxon>Pseudomonadales</taxon>
        <taxon>Pseudomonadaceae</taxon>
        <taxon>Pseudomonas</taxon>
    </lineage>
</organism>
<dbReference type="Proteomes" id="UP000199693">
    <property type="component" value="Unassembled WGS sequence"/>
</dbReference>
<dbReference type="EMBL" id="FNEC01000085">
    <property type="protein sequence ID" value="SDL20001.1"/>
    <property type="molecule type" value="Genomic_DNA"/>
</dbReference>
<evidence type="ECO:0000313" key="2">
    <source>
        <dbReference type="EMBL" id="SDL20001.1"/>
    </source>
</evidence>
<dbReference type="RefSeq" id="WP_139210278.1">
    <property type="nucleotide sequence ID" value="NZ_FNEC01000085.1"/>
</dbReference>
<feature type="non-terminal residue" evidence="2">
    <location>
        <position position="1"/>
    </location>
</feature>
<dbReference type="Gene3D" id="3.20.20.450">
    <property type="entry name" value="EAL domain"/>
    <property type="match status" value="1"/>
</dbReference>
<reference evidence="2 3" key="1">
    <citation type="submission" date="2016-10" db="EMBL/GenBank/DDBJ databases">
        <authorList>
            <person name="de Groot N.N."/>
        </authorList>
    </citation>
    <scope>NUCLEOTIDE SEQUENCE [LARGE SCALE GENOMIC DNA]</scope>
    <source>
        <strain evidence="2 3">CCM 7361</strain>
    </source>
</reference>
<dbReference type="AlphaFoldDB" id="A0A1G9I440"/>
<gene>
    <name evidence="2" type="ORF">SAMN05216189_10851</name>
</gene>
<name>A0A1G9I440_9PSED</name>
<evidence type="ECO:0000313" key="3">
    <source>
        <dbReference type="Proteomes" id="UP000199693"/>
    </source>
</evidence>
<dbReference type="InterPro" id="IPR035919">
    <property type="entry name" value="EAL_sf"/>
</dbReference>